<evidence type="ECO:0000313" key="27">
    <source>
        <dbReference type="Proteomes" id="UP000033106"/>
    </source>
</evidence>
<dbReference type="InterPro" id="IPR001468">
    <property type="entry name" value="Indole-3-GlycerolPSynthase_CS"/>
</dbReference>
<dbReference type="Proteomes" id="UP000273194">
    <property type="component" value="Chromosome"/>
</dbReference>
<evidence type="ECO:0000313" key="34">
    <source>
        <dbReference type="Proteomes" id="UP000278715"/>
    </source>
</evidence>
<keyword evidence="7 11" id="KW-0210">Decarboxylase</keyword>
<reference evidence="29 30" key="4">
    <citation type="journal article" date="2018" name="Proc. Natl. Acad. Sci. U.S.A.">
        <title>Nonmutational mechanism of inheritance in the Archaeon Sulfolobus solfataricus.</title>
        <authorList>
            <person name="Payne S."/>
            <person name="McCarthy S."/>
            <person name="Johnson T."/>
            <person name="North E."/>
            <person name="Blum P."/>
        </authorList>
    </citation>
    <scope>NUCLEOTIDE SEQUENCE [LARGE SCALE GENOMIC DNA]</scope>
    <source>
        <strain evidence="17 29">SARC-H</strain>
        <strain evidence="18 33">SARC-I</strain>
        <strain evidence="20 34">SARC-N</strain>
        <strain evidence="21 35">SARC-O</strain>
        <strain evidence="22 30">SUL120</strain>
        <strain evidence="16 31">SULG</strain>
        <strain evidence="19 32">SULM</strain>
    </source>
</reference>
<dbReference type="InterPro" id="IPR013798">
    <property type="entry name" value="Indole-3-glycerol_P_synth_dom"/>
</dbReference>
<evidence type="ECO:0000313" key="14">
    <source>
        <dbReference type="EMBL" id="AKA76829.1"/>
    </source>
</evidence>
<dbReference type="GeneID" id="1455144"/>
<dbReference type="EMBL" id="CP011055">
    <property type="protein sequence ID" value="AKA74131.1"/>
    <property type="molecule type" value="Genomic_DNA"/>
</dbReference>
<dbReference type="EMBL" id="CP011057">
    <property type="protein sequence ID" value="AKA79522.1"/>
    <property type="molecule type" value="Genomic_DNA"/>
</dbReference>
<dbReference type="EMBL" id="CP011056">
    <property type="protein sequence ID" value="AKA76829.1"/>
    <property type="molecule type" value="Genomic_DNA"/>
</dbReference>
<evidence type="ECO:0000313" key="18">
    <source>
        <dbReference type="EMBL" id="AZF73850.1"/>
    </source>
</evidence>
<dbReference type="InterPro" id="IPR011060">
    <property type="entry name" value="RibuloseP-bd_barrel"/>
</dbReference>
<keyword evidence="8 11" id="KW-0822">Tryptophan biosynthesis</keyword>
<dbReference type="Gene3D" id="3.20.20.70">
    <property type="entry name" value="Aldolase class I"/>
    <property type="match status" value="1"/>
</dbReference>
<evidence type="ECO:0000313" key="35">
    <source>
        <dbReference type="Proteomes" id="UP000282269"/>
    </source>
</evidence>
<evidence type="ECO:0000256" key="8">
    <source>
        <dbReference type="ARBA" id="ARBA00022822"/>
    </source>
</evidence>
<dbReference type="InterPro" id="IPR045186">
    <property type="entry name" value="Indole-3-glycerol_P_synth"/>
</dbReference>
<evidence type="ECO:0000313" key="26">
    <source>
        <dbReference type="Proteomes" id="UP000033085"/>
    </source>
</evidence>
<dbReference type="Proteomes" id="UP000269431">
    <property type="component" value="Chromosome"/>
</dbReference>
<dbReference type="AlphaFoldDB" id="A0A0E3JXX5"/>
<evidence type="ECO:0000259" key="12">
    <source>
        <dbReference type="Pfam" id="PF00218"/>
    </source>
</evidence>
<dbReference type="KEGG" id="ssof:SULC_1906"/>
<dbReference type="EMBL" id="CP033237">
    <property type="protein sequence ID" value="AZF73850.1"/>
    <property type="molecule type" value="Genomic_DNA"/>
</dbReference>
<dbReference type="RefSeq" id="WP_009992313.1">
    <property type="nucleotide sequence ID" value="NZ_CP011055.2"/>
</dbReference>
<proteinExistence type="inferred from homology"/>
<dbReference type="SUPFAM" id="SSF51366">
    <property type="entry name" value="Ribulose-phoshate binding barrel"/>
    <property type="match status" value="1"/>
</dbReference>
<dbReference type="HAMAP" id="MF_00134_A">
    <property type="entry name" value="IGPS_A"/>
    <property type="match status" value="1"/>
</dbReference>
<dbReference type="EMBL" id="CP033239">
    <property type="protein sequence ID" value="AZF79082.1"/>
    <property type="molecule type" value="Genomic_DNA"/>
</dbReference>
<evidence type="ECO:0000313" key="33">
    <source>
        <dbReference type="Proteomes" id="UP000275843"/>
    </source>
</evidence>
<dbReference type="UniPathway" id="UPA00035">
    <property type="reaction ID" value="UER00043"/>
</dbReference>
<comment type="catalytic activity">
    <reaction evidence="1 11">
        <text>1-(2-carboxyphenylamino)-1-deoxy-D-ribulose 5-phosphate + H(+) = (1S,2R)-1-C-(indol-3-yl)glycerol 3-phosphate + CO2 + H2O</text>
        <dbReference type="Rhea" id="RHEA:23476"/>
        <dbReference type="ChEBI" id="CHEBI:15377"/>
        <dbReference type="ChEBI" id="CHEBI:15378"/>
        <dbReference type="ChEBI" id="CHEBI:16526"/>
        <dbReference type="ChEBI" id="CHEBI:58613"/>
        <dbReference type="ChEBI" id="CHEBI:58866"/>
        <dbReference type="EC" id="4.1.1.48"/>
    </reaction>
</comment>
<dbReference type="EMBL" id="LT549890">
    <property type="protein sequence ID" value="SAI84485.1"/>
    <property type="molecule type" value="Genomic_DNA"/>
</dbReference>
<reference evidence="24" key="2">
    <citation type="submission" date="2016-04" db="EMBL/GenBank/DDBJ databases">
        <authorList>
            <person name="Evans L.H."/>
            <person name="Alamgir A."/>
            <person name="Owens N."/>
            <person name="Weber N.D."/>
            <person name="Virtaneva K."/>
            <person name="Barbian K."/>
            <person name="Babar A."/>
            <person name="Rosenke K."/>
        </authorList>
    </citation>
    <scope>NUCLEOTIDE SEQUENCE</scope>
    <source>
        <strain evidence="24">P1</strain>
    </source>
</reference>
<dbReference type="Pfam" id="PF00218">
    <property type="entry name" value="IGPS"/>
    <property type="match status" value="1"/>
</dbReference>
<keyword evidence="6 11" id="KW-0028">Amino-acid biosynthesis</keyword>
<dbReference type="EMBL" id="CP033240">
    <property type="protein sequence ID" value="AZF81686.1"/>
    <property type="molecule type" value="Genomic_DNA"/>
</dbReference>
<protein>
    <recommendedName>
        <fullName evidence="5 11">Indole-3-glycerol phosphate synthase</fullName>
        <shortName evidence="11">IGPS</shortName>
        <ecNumber evidence="4 11">4.1.1.48</ecNumber>
    </recommendedName>
</protein>
<dbReference type="Proteomes" id="UP000267993">
    <property type="component" value="Chromosome"/>
</dbReference>
<evidence type="ECO:0000256" key="5">
    <source>
        <dbReference type="ARBA" id="ARBA00018080"/>
    </source>
</evidence>
<dbReference type="PANTHER" id="PTHR22854">
    <property type="entry name" value="TRYPTOPHAN BIOSYNTHESIS PROTEIN"/>
    <property type="match status" value="1"/>
</dbReference>
<evidence type="ECO:0000313" key="36">
    <source>
        <dbReference type="Proteomes" id="UP000594632"/>
    </source>
</evidence>
<evidence type="ECO:0000313" key="20">
    <source>
        <dbReference type="EMBL" id="AZF79082.1"/>
    </source>
</evidence>
<evidence type="ECO:0000313" key="21">
    <source>
        <dbReference type="EMBL" id="AZF81686.1"/>
    </source>
</evidence>
<dbReference type="Proteomes" id="UP000033106">
    <property type="component" value="Chromosome"/>
</dbReference>
<dbReference type="EC" id="4.1.1.48" evidence="4 11"/>
<dbReference type="EMBL" id="CP033236">
    <property type="protein sequence ID" value="AZF71230.1"/>
    <property type="molecule type" value="Genomic_DNA"/>
</dbReference>
<dbReference type="CDD" id="cd00331">
    <property type="entry name" value="IGPS"/>
    <property type="match status" value="1"/>
</dbReference>
<evidence type="ECO:0000256" key="11">
    <source>
        <dbReference type="HAMAP-Rule" id="MF_00134"/>
    </source>
</evidence>
<evidence type="ECO:0000313" key="25">
    <source>
        <dbReference type="Proteomes" id="UP000033057"/>
    </source>
</evidence>
<evidence type="ECO:0000256" key="9">
    <source>
        <dbReference type="ARBA" id="ARBA00023141"/>
    </source>
</evidence>
<dbReference type="Proteomes" id="UP000275843">
    <property type="component" value="Chromosome"/>
</dbReference>
<reference evidence="14" key="5">
    <citation type="submission" date="2018-10" db="EMBL/GenBank/DDBJ databases">
        <authorList>
            <person name="McCarthy S."/>
            <person name="Gradnigo J."/>
            <person name="Johnson T."/>
            <person name="Payne S."/>
            <person name="Lipzen A."/>
            <person name="Schackwitz W."/>
            <person name="Martin J."/>
            <person name="Moriyama E."/>
            <person name="Blum P."/>
        </authorList>
    </citation>
    <scope>NUCLEOTIDE SEQUENCE</scope>
    <source>
        <strain evidence="13">SARC-B</strain>
        <strain evidence="14">SARC-C</strain>
        <strain evidence="15">SULA</strain>
    </source>
</reference>
<reference evidence="28" key="3">
    <citation type="submission" date="2016-04" db="EMBL/GenBank/DDBJ databases">
        <authorList>
            <person name="Shah S.A."/>
            <person name="Garrett R.A."/>
        </authorList>
    </citation>
    <scope>NUCLEOTIDE SEQUENCE [LARGE SCALE GENOMIC DNA]</scope>
    <source>
        <strain evidence="28">ATCC 35091 / DSM 1616 / JCM 8930 / NBRC 15331 / P1</strain>
    </source>
</reference>
<dbReference type="PANTHER" id="PTHR22854:SF2">
    <property type="entry name" value="INDOLE-3-GLYCEROL-PHOSPHATE SYNTHASE"/>
    <property type="match status" value="1"/>
</dbReference>
<dbReference type="NCBIfam" id="NF001374">
    <property type="entry name" value="PRK00278.2-1"/>
    <property type="match status" value="1"/>
</dbReference>
<gene>
    <name evidence="11 14" type="primary">trpC</name>
    <name evidence="23" type="ORF">HFC64_15745</name>
    <name evidence="24" type="ORF">SSOP1_0931</name>
    <name evidence="15" type="ORF">SULA_1907</name>
    <name evidence="13" type="ORF">SULB_1908</name>
    <name evidence="14" type="ORF">SULC_1906</name>
    <name evidence="16" type="ORF">SULG_09590</name>
    <name evidence="17" type="ORF">SULH_09590</name>
    <name evidence="18" type="ORF">SULI_09590</name>
    <name evidence="19" type="ORF">SULM_09580</name>
    <name evidence="20" type="ORF">SULN_09580</name>
    <name evidence="21" type="ORF">SULO_09590</name>
    <name evidence="22" type="ORF">SULZ_09515</name>
</gene>
<comment type="similarity">
    <text evidence="3 11">Belongs to the TrpC family.</text>
</comment>
<evidence type="ECO:0000313" key="15">
    <source>
        <dbReference type="EMBL" id="AKA79522.1"/>
    </source>
</evidence>
<dbReference type="KEGG" id="ssoa:SULA_1907"/>
<evidence type="ECO:0000256" key="10">
    <source>
        <dbReference type="ARBA" id="ARBA00023239"/>
    </source>
</evidence>
<dbReference type="PATRIC" id="fig|2287.6.peg.1960"/>
<dbReference type="OrthoDB" id="15223at2157"/>
<dbReference type="SMR" id="A0A0E3JXX5"/>
<evidence type="ECO:0000256" key="7">
    <source>
        <dbReference type="ARBA" id="ARBA00022793"/>
    </source>
</evidence>
<accession>A0A0E3JXX5</accession>
<dbReference type="KEGG" id="ssol:SULB_1908"/>
<feature type="domain" description="Indole-3-glycerol phosphate synthase" evidence="12">
    <location>
        <begin position="2"/>
        <end position="242"/>
    </location>
</feature>
<dbReference type="EMBL" id="CP033235">
    <property type="protein sequence ID" value="AZF68610.1"/>
    <property type="molecule type" value="Genomic_DNA"/>
</dbReference>
<evidence type="ECO:0000313" key="23">
    <source>
        <dbReference type="EMBL" id="QPG51079.1"/>
    </source>
</evidence>
<evidence type="ECO:0000256" key="1">
    <source>
        <dbReference type="ARBA" id="ARBA00001633"/>
    </source>
</evidence>
<evidence type="ECO:0000256" key="4">
    <source>
        <dbReference type="ARBA" id="ARBA00012362"/>
    </source>
</evidence>
<dbReference type="Proteomes" id="UP000594632">
    <property type="component" value="Chromosome"/>
</dbReference>
<evidence type="ECO:0000313" key="16">
    <source>
        <dbReference type="EMBL" id="AZF68610.1"/>
    </source>
</evidence>
<evidence type="ECO:0000313" key="31">
    <source>
        <dbReference type="Proteomes" id="UP000273194"/>
    </source>
</evidence>
<dbReference type="PROSITE" id="PS00614">
    <property type="entry name" value="IGPS"/>
    <property type="match status" value="1"/>
</dbReference>
<comment type="pathway">
    <text evidence="2 11">Amino-acid biosynthesis; L-tryptophan biosynthesis; L-tryptophan from chorismate: step 4/5.</text>
</comment>
<evidence type="ECO:0000256" key="2">
    <source>
        <dbReference type="ARBA" id="ARBA00004696"/>
    </source>
</evidence>
<evidence type="ECO:0000256" key="6">
    <source>
        <dbReference type="ARBA" id="ARBA00022605"/>
    </source>
</evidence>
<name>A0A0E3JXX5_SACSO</name>
<evidence type="ECO:0000313" key="30">
    <source>
        <dbReference type="Proteomes" id="UP000269431"/>
    </source>
</evidence>
<dbReference type="FunFam" id="3.20.20.70:FF:000411">
    <property type="entry name" value="Indole-3-glycerol phosphate synthase"/>
    <property type="match status" value="1"/>
</dbReference>
<reference evidence="25 26" key="1">
    <citation type="journal article" date="2015" name="Genome Announc.">
        <title>Complete Genome Sequence of Sulfolobus solfataricus Strain 98/2 and Evolved Derivatives.</title>
        <authorList>
            <person name="McCarthy S."/>
            <person name="Gradnigo J."/>
            <person name="Johnson T."/>
            <person name="Payne S."/>
            <person name="Lipzen A."/>
            <person name="Martin J."/>
            <person name="Schackwitz W."/>
            <person name="Moriyama E."/>
            <person name="Blum P."/>
        </authorList>
    </citation>
    <scope>NUCLEOTIDE SEQUENCE [LARGE SCALE GENOMIC DNA]</scope>
    <source>
        <strain evidence="25">98/2 SULC</strain>
        <strain evidence="13">SARC-B</strain>
        <strain evidence="14">SARC-C</strain>
        <strain evidence="15 27">SULA</strain>
        <strain evidence="26">SULB</strain>
    </source>
</reference>
<evidence type="ECO:0000313" key="29">
    <source>
        <dbReference type="Proteomes" id="UP000267993"/>
    </source>
</evidence>
<evidence type="ECO:0000313" key="17">
    <source>
        <dbReference type="EMBL" id="AZF71230.1"/>
    </source>
</evidence>
<evidence type="ECO:0000313" key="19">
    <source>
        <dbReference type="EMBL" id="AZF76473.1"/>
    </source>
</evidence>
<evidence type="ECO:0000313" key="22">
    <source>
        <dbReference type="EMBL" id="AZF84262.1"/>
    </source>
</evidence>
<keyword evidence="9 11" id="KW-0057">Aromatic amino acid biosynthesis</keyword>
<dbReference type="InterPro" id="IPR013785">
    <property type="entry name" value="Aldolase_TIM"/>
</dbReference>
<dbReference type="EMBL" id="CP033238">
    <property type="protein sequence ID" value="AZF76473.1"/>
    <property type="molecule type" value="Genomic_DNA"/>
</dbReference>
<dbReference type="Proteomes" id="UP000033057">
    <property type="component" value="Chromosome"/>
</dbReference>
<sequence>MPRYLKGWLKDVVQLSLRRPSFRASRQRPIISLNERILEFNKRNITAIIAEYKRKSPSGLDVERDPIEYSKFMERYAVGLSILTEEKYFNGSYETLRKIASSVSIPILMKDFIVKESQIDDAYNLGADTVLLIVKILTERELESLLEYARSYGMEPLIEINDENDLDIALRIGARFIGINSRDLETLEINKENQRKLISMIPSNVVKVAESGISERNEIEELRKLGVNAFLIGSSLMRNPEKIKEFIL</sequence>
<dbReference type="Proteomes" id="UP000278715">
    <property type="component" value="Chromosome"/>
</dbReference>
<dbReference type="GO" id="GO:0004640">
    <property type="term" value="F:phosphoribosylanthranilate isomerase activity"/>
    <property type="evidence" value="ECO:0007669"/>
    <property type="project" value="TreeGrafter"/>
</dbReference>
<evidence type="ECO:0000313" key="13">
    <source>
        <dbReference type="EMBL" id="AKA74131.1"/>
    </source>
</evidence>
<evidence type="ECO:0000313" key="28">
    <source>
        <dbReference type="Proteomes" id="UP000076770"/>
    </source>
</evidence>
<evidence type="ECO:0000313" key="32">
    <source>
        <dbReference type="Proteomes" id="UP000273443"/>
    </source>
</evidence>
<dbReference type="GO" id="GO:0004425">
    <property type="term" value="F:indole-3-glycerol-phosphate synthase activity"/>
    <property type="evidence" value="ECO:0007669"/>
    <property type="project" value="UniProtKB-UniRule"/>
</dbReference>
<dbReference type="Proteomes" id="UP000033085">
    <property type="component" value="Chromosome"/>
</dbReference>
<evidence type="ECO:0000313" key="24">
    <source>
        <dbReference type="EMBL" id="SAI84485.1"/>
    </source>
</evidence>
<dbReference type="GO" id="GO:0000162">
    <property type="term" value="P:L-tryptophan biosynthetic process"/>
    <property type="evidence" value="ECO:0007669"/>
    <property type="project" value="UniProtKB-UniRule"/>
</dbReference>
<dbReference type="GeneID" id="44129825"/>
<dbReference type="EMBL" id="CP050869">
    <property type="protein sequence ID" value="QPG51079.1"/>
    <property type="molecule type" value="Genomic_DNA"/>
</dbReference>
<evidence type="ECO:0000256" key="3">
    <source>
        <dbReference type="ARBA" id="ARBA00008737"/>
    </source>
</evidence>
<keyword evidence="10 11" id="KW-0456">Lyase</keyword>
<dbReference type="EMBL" id="CP033241">
    <property type="protein sequence ID" value="AZF84262.1"/>
    <property type="molecule type" value="Genomic_DNA"/>
</dbReference>
<organism evidence="14 25">
    <name type="scientific">Saccharolobus solfataricus</name>
    <name type="common">Sulfolobus solfataricus</name>
    <dbReference type="NCBI Taxonomy" id="2287"/>
    <lineage>
        <taxon>Archaea</taxon>
        <taxon>Thermoproteota</taxon>
        <taxon>Thermoprotei</taxon>
        <taxon>Sulfolobales</taxon>
        <taxon>Sulfolobaceae</taxon>
        <taxon>Saccharolobus</taxon>
    </lineage>
</organism>
<reference evidence="23 36" key="6">
    <citation type="journal article" date="2020" name="Nat. Commun.">
        <title>The structures of two archaeal type IV pili illuminate evolutionary relationships.</title>
        <authorList>
            <person name="Wang F."/>
            <person name="Baquero D.P."/>
            <person name="Su Z."/>
            <person name="Beltran L.C."/>
            <person name="Prangishvili D."/>
            <person name="Krupovic M."/>
            <person name="Egelman E.H."/>
        </authorList>
    </citation>
    <scope>NUCLEOTIDE SEQUENCE [LARGE SCALE GENOMIC DNA]</scope>
    <source>
        <strain evidence="23 36">POZ149</strain>
    </source>
</reference>
<dbReference type="Proteomes" id="UP000076770">
    <property type="component" value="Chromosome i"/>
</dbReference>
<dbReference type="Proteomes" id="UP000282269">
    <property type="component" value="Chromosome"/>
</dbReference>
<dbReference type="Proteomes" id="UP000273443">
    <property type="component" value="Chromosome"/>
</dbReference>
<dbReference type="OMA" id="RGPHDLI"/>